<evidence type="ECO:0000313" key="1">
    <source>
        <dbReference type="EMBL" id="RUT11215.1"/>
    </source>
</evidence>
<evidence type="ECO:0008006" key="3">
    <source>
        <dbReference type="Google" id="ProtNLM"/>
    </source>
</evidence>
<reference evidence="1 2" key="1">
    <citation type="journal article" date="2019" name="Genome Biol. Evol.">
        <title>Day and night: Metabolic profiles and evolutionary relationships of six axenic non-marine cyanobacteria.</title>
        <authorList>
            <person name="Will S.E."/>
            <person name="Henke P."/>
            <person name="Boedeker C."/>
            <person name="Huang S."/>
            <person name="Brinkmann H."/>
            <person name="Rohde M."/>
            <person name="Jarek M."/>
            <person name="Friedl T."/>
            <person name="Seufert S."/>
            <person name="Schumacher M."/>
            <person name="Overmann J."/>
            <person name="Neumann-Schaal M."/>
            <person name="Petersen J."/>
        </authorList>
    </citation>
    <scope>NUCLEOTIDE SEQUENCE [LARGE SCALE GENOMIC DNA]</scope>
    <source>
        <strain evidence="1 2">SAG 39.79</strain>
    </source>
</reference>
<accession>A0AB37UIK4</accession>
<evidence type="ECO:0000313" key="2">
    <source>
        <dbReference type="Proteomes" id="UP000282574"/>
    </source>
</evidence>
<dbReference type="AlphaFoldDB" id="A0AB37UIK4"/>
<name>A0AB37UIK4_9CYAN</name>
<protein>
    <recommendedName>
        <fullName evidence="3">Nitrogen fixation protein</fullName>
    </recommendedName>
</protein>
<dbReference type="RefSeq" id="WP_106166294.1">
    <property type="nucleotide sequence ID" value="NZ_JAVKZF010000004.1"/>
</dbReference>
<comment type="caution">
    <text evidence="1">The sequence shown here is derived from an EMBL/GenBank/DDBJ whole genome shotgun (WGS) entry which is preliminary data.</text>
</comment>
<sequence length="145" mass="16262">MKEINIEKAPFCPSARTELDNSIIYGAIGGTVTKPRVTYFKQPQPFTDKLLAKISPITPTEVFRIAAPCAASNCQHFDGKDCRLAQRIVEKLSVVVEELPPCPIRRDCRWWQQSGKVACIRCPQVITNNYNPSELMRELAEPASV</sequence>
<dbReference type="Proteomes" id="UP000282574">
    <property type="component" value="Unassembled WGS sequence"/>
</dbReference>
<organism evidence="1 2">
    <name type="scientific">Chroococcidiopsis cubana SAG 39.79</name>
    <dbReference type="NCBI Taxonomy" id="388085"/>
    <lineage>
        <taxon>Bacteria</taxon>
        <taxon>Bacillati</taxon>
        <taxon>Cyanobacteriota</taxon>
        <taxon>Cyanophyceae</taxon>
        <taxon>Chroococcidiopsidales</taxon>
        <taxon>Chroococcidiopsidaceae</taxon>
        <taxon>Chroococcidiopsis</taxon>
    </lineage>
</organism>
<proteinExistence type="predicted"/>
<keyword evidence="2" id="KW-1185">Reference proteome</keyword>
<gene>
    <name evidence="1" type="ORF">DSM107010_34840</name>
</gene>
<dbReference type="EMBL" id="RSCK01000029">
    <property type="protein sequence ID" value="RUT11215.1"/>
    <property type="molecule type" value="Genomic_DNA"/>
</dbReference>